<dbReference type="AlphaFoldDB" id="A0A6B3NAU9"/>
<accession>A0A6B3NAU9</accession>
<reference evidence="2" key="1">
    <citation type="submission" date="2019-11" db="EMBL/GenBank/DDBJ databases">
        <title>Genomic insights into an expanded diversity of filamentous marine cyanobacteria reveals the extraordinary biosynthetic potential of Moorea and Okeania.</title>
        <authorList>
            <person name="Ferreira Leao T."/>
            <person name="Wang M."/>
            <person name="Moss N."/>
            <person name="Da Silva R."/>
            <person name="Sanders J."/>
            <person name="Nurk S."/>
            <person name="Gurevich A."/>
            <person name="Humphrey G."/>
            <person name="Reher R."/>
            <person name="Zhu Q."/>
            <person name="Belda-Ferre P."/>
            <person name="Glukhov E."/>
            <person name="Rex R."/>
            <person name="Dorrestein P.C."/>
            <person name="Knight R."/>
            <person name="Pevzner P."/>
            <person name="Gerwick W.H."/>
            <person name="Gerwick L."/>
        </authorList>
    </citation>
    <scope>NUCLEOTIDE SEQUENCE</scope>
    <source>
        <strain evidence="2">SIO1C4</strain>
    </source>
</reference>
<dbReference type="EMBL" id="JAAHFQ010000510">
    <property type="protein sequence ID" value="NER30229.1"/>
    <property type="molecule type" value="Genomic_DNA"/>
</dbReference>
<feature type="domain" description="CHAT" evidence="1">
    <location>
        <begin position="29"/>
        <end position="91"/>
    </location>
</feature>
<dbReference type="Pfam" id="PF12770">
    <property type="entry name" value="CHAT"/>
    <property type="match status" value="1"/>
</dbReference>
<comment type="caution">
    <text evidence="2">The sequence shown here is derived from an EMBL/GenBank/DDBJ whole genome shotgun (WGS) entry which is preliminary data.</text>
</comment>
<protein>
    <submittedName>
        <fullName evidence="2">CHAT domain-containing protein</fullName>
    </submittedName>
</protein>
<evidence type="ECO:0000259" key="1">
    <source>
        <dbReference type="Pfam" id="PF12770"/>
    </source>
</evidence>
<name>A0A6B3NAU9_9CYAN</name>
<organism evidence="2">
    <name type="scientific">Symploca sp. SIO1C4</name>
    <dbReference type="NCBI Taxonomy" id="2607765"/>
    <lineage>
        <taxon>Bacteria</taxon>
        <taxon>Bacillati</taxon>
        <taxon>Cyanobacteriota</taxon>
        <taxon>Cyanophyceae</taxon>
        <taxon>Coleofasciculales</taxon>
        <taxon>Coleofasciculaceae</taxon>
        <taxon>Symploca</taxon>
    </lineage>
</organism>
<gene>
    <name evidence="2" type="ORF">F6J89_22045</name>
</gene>
<sequence>MRHEIAENALVLELETYKFLLRQGQFLYQPLVFLNACQSAGGADDLRRTFNLPKVFIQHGAAAVIATACPVPDLFAAAFAKVFYEFFLRGLVVEDEATGEKTIRLMTIGEALRTTRWYFLEEYNNPLGLAYGLYSPAHYRLGRLPAKNY</sequence>
<evidence type="ECO:0000313" key="2">
    <source>
        <dbReference type="EMBL" id="NER30229.1"/>
    </source>
</evidence>
<dbReference type="InterPro" id="IPR024983">
    <property type="entry name" value="CHAT_dom"/>
</dbReference>
<proteinExistence type="predicted"/>